<gene>
    <name evidence="4" type="ORF">GCM10009830_21140</name>
</gene>
<evidence type="ECO:0000256" key="1">
    <source>
        <dbReference type="SAM" id="MobiDB-lite"/>
    </source>
</evidence>
<dbReference type="PROSITE" id="PS50231">
    <property type="entry name" value="RICIN_B_LECTIN"/>
    <property type="match status" value="1"/>
</dbReference>
<feature type="compositionally biased region" description="Low complexity" evidence="1">
    <location>
        <begin position="194"/>
        <end position="204"/>
    </location>
</feature>
<feature type="signal peptide" evidence="3">
    <location>
        <begin position="1"/>
        <end position="25"/>
    </location>
</feature>
<feature type="region of interest" description="Disordered" evidence="1">
    <location>
        <begin position="168"/>
        <end position="219"/>
    </location>
</feature>
<reference evidence="4 5" key="1">
    <citation type="journal article" date="2019" name="Int. J. Syst. Evol. Microbiol.">
        <title>The Global Catalogue of Microorganisms (GCM) 10K type strain sequencing project: providing services to taxonomists for standard genome sequencing and annotation.</title>
        <authorList>
            <consortium name="The Broad Institute Genomics Platform"/>
            <consortium name="The Broad Institute Genome Sequencing Center for Infectious Disease"/>
            <person name="Wu L."/>
            <person name="Ma J."/>
        </authorList>
    </citation>
    <scope>NUCLEOTIDE SEQUENCE [LARGE SCALE GENOMIC DNA]</scope>
    <source>
        <strain evidence="4 5">JCM 16001</strain>
    </source>
</reference>
<dbReference type="RefSeq" id="WP_344485635.1">
    <property type="nucleotide sequence ID" value="NZ_BAAAQF010000006.1"/>
</dbReference>
<protein>
    <recommendedName>
        <fullName evidence="6">Ricin B lectin domain-containing protein</fullName>
    </recommendedName>
</protein>
<dbReference type="Gene3D" id="2.80.10.50">
    <property type="match status" value="1"/>
</dbReference>
<dbReference type="EMBL" id="BAAAQF010000006">
    <property type="protein sequence ID" value="GAA1674490.1"/>
    <property type="molecule type" value="Genomic_DNA"/>
</dbReference>
<feature type="compositionally biased region" description="Low complexity" evidence="1">
    <location>
        <begin position="168"/>
        <end position="184"/>
    </location>
</feature>
<accession>A0ABN2GP27</accession>
<dbReference type="CDD" id="cd00161">
    <property type="entry name" value="beta-trefoil_Ricin-like"/>
    <property type="match status" value="1"/>
</dbReference>
<feature type="transmembrane region" description="Helical" evidence="2">
    <location>
        <begin position="217"/>
        <end position="240"/>
    </location>
</feature>
<sequence>MKALILRTSAITAATLLAWAAPATAAVLPEEPAELFLKEHRNLPLDVENGAAVLDGDADLWTLRAVEALQDLGEYQIVHDATGRCLTADTSGGEETVPAVLADCADAIAWTVVYNDTPSAQDLRFVTADGYFLGLADDVDPAEDVPVLAVDPESDQSRHSQEWRFAVPVSGAPSPSPSVSAPPSETTSGPPPNGSDSPSGSEAPSSPPPPKLPTTGAGVGAAVGAGAVAVAGGAALVMWLQRRRALRGHW</sequence>
<evidence type="ECO:0000313" key="4">
    <source>
        <dbReference type="EMBL" id="GAA1674490.1"/>
    </source>
</evidence>
<evidence type="ECO:0000256" key="3">
    <source>
        <dbReference type="SAM" id="SignalP"/>
    </source>
</evidence>
<organism evidence="4 5">
    <name type="scientific">Glycomyces endophyticus</name>
    <dbReference type="NCBI Taxonomy" id="480996"/>
    <lineage>
        <taxon>Bacteria</taxon>
        <taxon>Bacillati</taxon>
        <taxon>Actinomycetota</taxon>
        <taxon>Actinomycetes</taxon>
        <taxon>Glycomycetales</taxon>
        <taxon>Glycomycetaceae</taxon>
        <taxon>Glycomyces</taxon>
    </lineage>
</organism>
<evidence type="ECO:0000256" key="2">
    <source>
        <dbReference type="SAM" id="Phobius"/>
    </source>
</evidence>
<keyword evidence="2" id="KW-1133">Transmembrane helix</keyword>
<dbReference type="SUPFAM" id="SSF50370">
    <property type="entry name" value="Ricin B-like lectins"/>
    <property type="match status" value="1"/>
</dbReference>
<keyword evidence="5" id="KW-1185">Reference proteome</keyword>
<comment type="caution">
    <text evidence="4">The sequence shown here is derived from an EMBL/GenBank/DDBJ whole genome shotgun (WGS) entry which is preliminary data.</text>
</comment>
<keyword evidence="2" id="KW-0472">Membrane</keyword>
<keyword evidence="2" id="KW-0812">Transmembrane</keyword>
<evidence type="ECO:0008006" key="6">
    <source>
        <dbReference type="Google" id="ProtNLM"/>
    </source>
</evidence>
<dbReference type="InterPro" id="IPR035992">
    <property type="entry name" value="Ricin_B-like_lectins"/>
</dbReference>
<feature type="chain" id="PRO_5047355379" description="Ricin B lectin domain-containing protein" evidence="3">
    <location>
        <begin position="26"/>
        <end position="250"/>
    </location>
</feature>
<proteinExistence type="predicted"/>
<dbReference type="Proteomes" id="UP001499851">
    <property type="component" value="Unassembled WGS sequence"/>
</dbReference>
<evidence type="ECO:0000313" key="5">
    <source>
        <dbReference type="Proteomes" id="UP001499851"/>
    </source>
</evidence>
<keyword evidence="3" id="KW-0732">Signal</keyword>
<name>A0ABN2GP27_9ACTN</name>